<dbReference type="RefSeq" id="WP_258815010.1">
    <property type="nucleotide sequence ID" value="NZ_JANUGW010000001.1"/>
</dbReference>
<evidence type="ECO:0000256" key="1">
    <source>
        <dbReference type="SAM" id="Phobius"/>
    </source>
</evidence>
<feature type="transmembrane region" description="Helical" evidence="1">
    <location>
        <begin position="12"/>
        <end position="31"/>
    </location>
</feature>
<dbReference type="Proteomes" id="UP001204151">
    <property type="component" value="Unassembled WGS sequence"/>
</dbReference>
<keyword evidence="1" id="KW-0472">Membrane</keyword>
<keyword evidence="1" id="KW-0812">Transmembrane</keyword>
<comment type="caution">
    <text evidence="2">The sequence shown here is derived from an EMBL/GenBank/DDBJ whole genome shotgun (WGS) entry which is preliminary data.</text>
</comment>
<evidence type="ECO:0000313" key="2">
    <source>
        <dbReference type="EMBL" id="MCS0580347.1"/>
    </source>
</evidence>
<dbReference type="Pfam" id="PF14329">
    <property type="entry name" value="DUF4386"/>
    <property type="match status" value="1"/>
</dbReference>
<feature type="transmembrane region" description="Helical" evidence="1">
    <location>
        <begin position="169"/>
        <end position="192"/>
    </location>
</feature>
<feature type="transmembrane region" description="Helical" evidence="1">
    <location>
        <begin position="88"/>
        <end position="111"/>
    </location>
</feature>
<name>A0ABT1ZKC3_9BURK</name>
<keyword evidence="3" id="KW-1185">Reference proteome</keyword>
<dbReference type="EMBL" id="JANUGW010000001">
    <property type="protein sequence ID" value="MCS0580347.1"/>
    <property type="molecule type" value="Genomic_DNA"/>
</dbReference>
<protein>
    <submittedName>
        <fullName evidence="2">DUF4386 domain-containing protein</fullName>
    </submittedName>
</protein>
<proteinExistence type="predicted"/>
<feature type="transmembrane region" description="Helical" evidence="1">
    <location>
        <begin position="198"/>
        <end position="220"/>
    </location>
</feature>
<keyword evidence="1" id="KW-1133">Transmembrane helix</keyword>
<feature type="transmembrane region" description="Helical" evidence="1">
    <location>
        <begin position="51"/>
        <end position="76"/>
    </location>
</feature>
<organism evidence="2 3">
    <name type="scientific">Massilia pinisoli</name>
    <dbReference type="NCBI Taxonomy" id="1772194"/>
    <lineage>
        <taxon>Bacteria</taxon>
        <taxon>Pseudomonadati</taxon>
        <taxon>Pseudomonadota</taxon>
        <taxon>Betaproteobacteria</taxon>
        <taxon>Burkholderiales</taxon>
        <taxon>Oxalobacteraceae</taxon>
        <taxon>Telluria group</taxon>
        <taxon>Massilia</taxon>
    </lineage>
</organism>
<reference evidence="2 3" key="1">
    <citation type="submission" date="2022-08" db="EMBL/GenBank/DDBJ databases">
        <title>Reclassification of Massilia species as members of the genera Telluria, Duganella, Pseudoduganella, Mokoshia gen. nov. and Zemynaea gen. nov. using orthogonal and non-orthogonal genome-based approaches.</title>
        <authorList>
            <person name="Bowman J.P."/>
        </authorList>
    </citation>
    <scope>NUCLEOTIDE SEQUENCE [LARGE SCALE GENOMIC DNA]</scope>
    <source>
        <strain evidence="2 3">JCM 31316</strain>
    </source>
</reference>
<dbReference type="InterPro" id="IPR025495">
    <property type="entry name" value="DUF4386"/>
</dbReference>
<sequence>MPPVQRYARVAGVLYLIIIVIGLASEALIRGRLIVDGDPDATAQHILGAQFLWRLGIAGEDVLLICAVGLTALWYVLLRPVDRRLTQLAIAFAFMSLAVESVGALHLHAVLTPLLGGAYLQSADPALLHVLAYQSVVAHAHAFGLALIFFGVECLLIGHLIRRSGFFPATIGVLMQLAGLCYLVNSFSMILSPALQSVLFPFILLPSLVGESTFCLWLLIKGVDVAAWTRRTNAVRSEVTP</sequence>
<evidence type="ECO:0000313" key="3">
    <source>
        <dbReference type="Proteomes" id="UP001204151"/>
    </source>
</evidence>
<gene>
    <name evidence="2" type="ORF">NX784_01950</name>
</gene>
<feature type="transmembrane region" description="Helical" evidence="1">
    <location>
        <begin position="131"/>
        <end position="157"/>
    </location>
</feature>
<accession>A0ABT1ZKC3</accession>